<evidence type="ECO:0000313" key="2">
    <source>
        <dbReference type="Proteomes" id="UP000830768"/>
    </source>
</evidence>
<organism evidence="1 2">
    <name type="scientific">Fusarium solani subsp. cucurbitae</name>
    <name type="common">Neocosmosporum cucurbitae</name>
    <dbReference type="NCBI Taxonomy" id="2747967"/>
    <lineage>
        <taxon>Eukaryota</taxon>
        <taxon>Fungi</taxon>
        <taxon>Dikarya</taxon>
        <taxon>Ascomycota</taxon>
        <taxon>Pezizomycotina</taxon>
        <taxon>Sordariomycetes</taxon>
        <taxon>Hypocreomycetidae</taxon>
        <taxon>Hypocreales</taxon>
        <taxon>Nectriaceae</taxon>
        <taxon>Fusarium</taxon>
        <taxon>Fusarium solani species complex</taxon>
    </lineage>
</organism>
<sequence>MTLDFSFAPFDTTTDHFPITTPASDPPLGSPAGHQQPSSDSAKPPKPSPPLFTEVDSVRRQAEPYRLATAQFPINLLTSSWSRGNNRPLDRNHVAHLCRSFRQGILARRAEENYIQVTCSAAAVDSIISTIAGTDRHPHHHHDLTKHPVLSFKHWADVNDEKPELMAGQHRIEALRDYAKQTGSGSDDLWWICEFYNKDTLPVELDIKLRVNRRDLTLPDSHGQIWLQLASASDRDLTLFSPQKNKNKQVLEKRMLDILCLRSETRFPISRLVTLWRNERWRPMITRWCRTQIGRATFNISIWDRMASYRIDDYWFDTFYQVLETLKTLPTPAAESIQVSDWAKLVTGLGNNTYTATDVRRLFYPRDSSDGDDSAAPTSRQASFFGSLDKKSYHDLFRHVLQHHPALPFPDVQSLLGIKKDEGKIMIRVMDHVVRWVNAQPTDIVNRHDNNKPLRRQDLMPAIERLMATACGADWWAQLREEGDDVAAWLELRSRSLEKQVLDYVRRHMARFKDPSTKHYLALMPEEHDDSYAERFAADDLWVGLFRVVRDTIGSAFRPVWQDSVSDRVGELRGGDEAHRPDGETRRGPASAITRAICSQLVNIPEVEENPALRGVYASTELGTYIDQAVLAWAADRCRRAVENNESDNGVPWSGEELRMIQMAHQEYERLFSRMMAIVSSDDQQQQLLQGFIPMNKTSGSQGRNYRTGEAARLADLSLMQQSSYTAISPSPGSLQSSRNHHKRDTQGQGAMGYSPPQQPRPVAEIGRSLRLPGRPVGGTKVIQSREGRKSLSTGQRSPGRSNLAKRNAPASSQTAEWIDGPVATSGSRR</sequence>
<keyword evidence="2" id="KW-1185">Reference proteome</keyword>
<gene>
    <name evidence="1" type="ORF">LCI18_002256</name>
</gene>
<accession>A0ACD3YR16</accession>
<dbReference type="Proteomes" id="UP000830768">
    <property type="component" value="Chromosome 2"/>
</dbReference>
<protein>
    <submittedName>
        <fullName evidence="1">Uncharacterized protein</fullName>
    </submittedName>
</protein>
<name>A0ACD3YR16_FUSSC</name>
<dbReference type="EMBL" id="CP090031">
    <property type="protein sequence ID" value="UPK91321.1"/>
    <property type="molecule type" value="Genomic_DNA"/>
</dbReference>
<reference evidence="1" key="1">
    <citation type="submission" date="2021-11" db="EMBL/GenBank/DDBJ databases">
        <title>Fusarium solani-melongenae Genome sequencing and assembly.</title>
        <authorList>
            <person name="Xie S."/>
            <person name="Huang L."/>
            <person name="Zhang X."/>
        </authorList>
    </citation>
    <scope>NUCLEOTIDE SEQUENCE</scope>
    <source>
        <strain evidence="1">CRI 24-3</strain>
    </source>
</reference>
<proteinExistence type="predicted"/>
<evidence type="ECO:0000313" key="1">
    <source>
        <dbReference type="EMBL" id="UPK91321.1"/>
    </source>
</evidence>